<name>A0A318L8A7_9NEIS</name>
<organism evidence="1 2">
    <name type="scientific">Rivihabitans pingtungensis</name>
    <dbReference type="NCBI Taxonomy" id="1054498"/>
    <lineage>
        <taxon>Bacteria</taxon>
        <taxon>Pseudomonadati</taxon>
        <taxon>Pseudomonadota</taxon>
        <taxon>Betaproteobacteria</taxon>
        <taxon>Neisseriales</taxon>
        <taxon>Aquaspirillaceae</taxon>
        <taxon>Rivihabitans</taxon>
    </lineage>
</organism>
<evidence type="ECO:0008006" key="3">
    <source>
        <dbReference type="Google" id="ProtNLM"/>
    </source>
</evidence>
<comment type="caution">
    <text evidence="1">The sequence shown here is derived from an EMBL/GenBank/DDBJ whole genome shotgun (WGS) entry which is preliminary data.</text>
</comment>
<evidence type="ECO:0000313" key="2">
    <source>
        <dbReference type="Proteomes" id="UP000247555"/>
    </source>
</evidence>
<evidence type="ECO:0000313" key="1">
    <source>
        <dbReference type="EMBL" id="PXX77937.1"/>
    </source>
</evidence>
<dbReference type="RefSeq" id="WP_146215126.1">
    <property type="nucleotide sequence ID" value="NZ_QJKI01000014.1"/>
</dbReference>
<reference evidence="1 2" key="1">
    <citation type="submission" date="2018-05" db="EMBL/GenBank/DDBJ databases">
        <title>Genomic Encyclopedia of Type Strains, Phase IV (KMG-IV): sequencing the most valuable type-strain genomes for metagenomic binning, comparative biology and taxonomic classification.</title>
        <authorList>
            <person name="Goeker M."/>
        </authorList>
    </citation>
    <scope>NUCLEOTIDE SEQUENCE [LARGE SCALE GENOMIC DNA]</scope>
    <source>
        <strain evidence="1 2">DSM 29661</strain>
    </source>
</reference>
<dbReference type="EMBL" id="QJKI01000014">
    <property type="protein sequence ID" value="PXX77937.1"/>
    <property type="molecule type" value="Genomic_DNA"/>
</dbReference>
<proteinExistence type="predicted"/>
<keyword evidence="2" id="KW-1185">Reference proteome</keyword>
<dbReference type="OrthoDB" id="3818700at2"/>
<dbReference type="Proteomes" id="UP000247555">
    <property type="component" value="Unassembled WGS sequence"/>
</dbReference>
<gene>
    <name evidence="1" type="ORF">DFR34_11424</name>
</gene>
<protein>
    <recommendedName>
        <fullName evidence="3">HsdR</fullName>
    </recommendedName>
</protein>
<sequence>MSKPATAKAPLPDFENLVRNGIDFLEKAILQLNSDPKYSVINFYTAVEIFLKAPLVCEHWTLVVIGKELSRKKYEEGDFLSVSFEESCARLGATLNKPLRSSAKEAFDKIRKHRNRIVHFYHKGIDGQQLDAIKLEQAQAWFELNRFVTETWREQFAPFLIEFHRMERNLIESNQYAQVKYNNLKPKIEGLKIRGKTFENCPKCKTNACLVEQEAPHLMHYDCMVCFYSEKQVQINCPACGNPEQYVVAYDGFSCDKCECQIVAQSDLFDFLDQNRTRGTKNHLDSNTPANCDECQGYHTVCEYQGGYLCTNCLSYFGYVDSCQWCNEPMTGDTEHTYTNGCEHCEGYIGYSADD</sequence>
<dbReference type="AlphaFoldDB" id="A0A318L8A7"/>
<accession>A0A318L8A7</accession>